<dbReference type="GO" id="GO:0004674">
    <property type="term" value="F:protein serine/threonine kinase activity"/>
    <property type="evidence" value="ECO:0007669"/>
    <property type="project" value="UniProtKB-KW"/>
</dbReference>
<evidence type="ECO:0000259" key="25">
    <source>
        <dbReference type="PROSITE" id="PS50011"/>
    </source>
</evidence>
<dbReference type="Proteomes" id="UP001497457">
    <property type="component" value="Chromosome 2b"/>
</dbReference>
<evidence type="ECO:0000256" key="19">
    <source>
        <dbReference type="ARBA" id="ARBA00023170"/>
    </source>
</evidence>
<dbReference type="FunFam" id="3.30.200.20:FF:000309">
    <property type="entry name" value="Leucine-rich repeat receptor protein kinase MSP1"/>
    <property type="match status" value="1"/>
</dbReference>
<accession>A0ABC9A5R3</accession>
<evidence type="ECO:0000256" key="15">
    <source>
        <dbReference type="ARBA" id="ARBA00022777"/>
    </source>
</evidence>
<gene>
    <name evidence="26" type="ORF">URODEC1_LOCUS50908</name>
</gene>
<evidence type="ECO:0000313" key="27">
    <source>
        <dbReference type="Proteomes" id="UP001497457"/>
    </source>
</evidence>
<evidence type="ECO:0000256" key="11">
    <source>
        <dbReference type="ARBA" id="ARBA00022692"/>
    </source>
</evidence>
<dbReference type="EC" id="2.7.11.1" evidence="5"/>
<keyword evidence="19" id="KW-0675">Receptor</keyword>
<comment type="similarity">
    <text evidence="4">Belongs to the RLP family.</text>
</comment>
<keyword evidence="9" id="KW-0433">Leucine-rich repeat</keyword>
<dbReference type="SUPFAM" id="SSF56112">
    <property type="entry name" value="Protein kinase-like (PK-like)"/>
    <property type="match status" value="1"/>
</dbReference>
<keyword evidence="20" id="KW-0325">Glycoprotein</keyword>
<proteinExistence type="inferred from homology"/>
<keyword evidence="13" id="KW-0677">Repeat</keyword>
<evidence type="ECO:0000256" key="4">
    <source>
        <dbReference type="ARBA" id="ARBA00009592"/>
    </source>
</evidence>
<dbReference type="PROSITE" id="PS00108">
    <property type="entry name" value="PROTEIN_KINASE_ST"/>
    <property type="match status" value="1"/>
</dbReference>
<evidence type="ECO:0000256" key="3">
    <source>
        <dbReference type="ARBA" id="ARBA00008684"/>
    </source>
</evidence>
<feature type="binding site" evidence="23">
    <location>
        <position position="822"/>
    </location>
    <ligand>
        <name>ATP</name>
        <dbReference type="ChEBI" id="CHEBI:30616"/>
    </ligand>
</feature>
<dbReference type="FunFam" id="3.80.10.10:FF:000213">
    <property type="entry name" value="Tyrosine-sulfated glycopeptide receptor 1"/>
    <property type="match status" value="1"/>
</dbReference>
<dbReference type="PROSITE" id="PS00107">
    <property type="entry name" value="PROTEIN_KINASE_ATP"/>
    <property type="match status" value="1"/>
</dbReference>
<dbReference type="InterPro" id="IPR011009">
    <property type="entry name" value="Kinase-like_dom_sf"/>
</dbReference>
<dbReference type="Gene3D" id="1.10.510.10">
    <property type="entry name" value="Transferase(Phosphotransferase) domain 1"/>
    <property type="match status" value="1"/>
</dbReference>
<keyword evidence="10" id="KW-0808">Transferase</keyword>
<dbReference type="SUPFAM" id="SSF52058">
    <property type="entry name" value="L domain-like"/>
    <property type="match status" value="3"/>
</dbReference>
<evidence type="ECO:0000256" key="8">
    <source>
        <dbReference type="ARBA" id="ARBA00022553"/>
    </source>
</evidence>
<name>A0ABC9A5R3_9POAL</name>
<evidence type="ECO:0000313" key="26">
    <source>
        <dbReference type="EMBL" id="CAL4971848.1"/>
    </source>
</evidence>
<evidence type="ECO:0000256" key="9">
    <source>
        <dbReference type="ARBA" id="ARBA00022614"/>
    </source>
</evidence>
<keyword evidence="8" id="KW-0597">Phosphoprotein</keyword>
<evidence type="ECO:0000256" key="1">
    <source>
        <dbReference type="ARBA" id="ARBA00004162"/>
    </source>
</evidence>
<dbReference type="Pfam" id="PF00069">
    <property type="entry name" value="Pkinase"/>
    <property type="match status" value="1"/>
</dbReference>
<dbReference type="InterPro" id="IPR003591">
    <property type="entry name" value="Leu-rich_rpt_typical-subtyp"/>
</dbReference>
<dbReference type="InterPro" id="IPR013210">
    <property type="entry name" value="LRR_N_plant-typ"/>
</dbReference>
<dbReference type="Pfam" id="PF13855">
    <property type="entry name" value="LRR_8"/>
    <property type="match status" value="1"/>
</dbReference>
<dbReference type="FunFam" id="1.10.510.10:FF:000309">
    <property type="entry name" value="Leucine-rich repeat receptor-like protein kinase"/>
    <property type="match status" value="1"/>
</dbReference>
<evidence type="ECO:0000256" key="20">
    <source>
        <dbReference type="ARBA" id="ARBA00023180"/>
    </source>
</evidence>
<evidence type="ECO:0000256" key="6">
    <source>
        <dbReference type="ARBA" id="ARBA00022475"/>
    </source>
</evidence>
<evidence type="ECO:0000256" key="7">
    <source>
        <dbReference type="ARBA" id="ARBA00022527"/>
    </source>
</evidence>
<dbReference type="AlphaFoldDB" id="A0ABC9A5R3"/>
<dbReference type="Gene3D" id="3.30.200.20">
    <property type="entry name" value="Phosphorylase Kinase, domain 1"/>
    <property type="match status" value="1"/>
</dbReference>
<keyword evidence="16 23" id="KW-0067">ATP-binding</keyword>
<evidence type="ECO:0000256" key="23">
    <source>
        <dbReference type="PROSITE-ProRule" id="PRU10141"/>
    </source>
</evidence>
<dbReference type="PANTHER" id="PTHR45974:SF90">
    <property type="entry name" value="PROTEIN KINASE DOMAIN-CONTAINING PROTEIN"/>
    <property type="match status" value="1"/>
</dbReference>
<evidence type="ECO:0000256" key="5">
    <source>
        <dbReference type="ARBA" id="ARBA00012513"/>
    </source>
</evidence>
<evidence type="ECO:0000256" key="12">
    <source>
        <dbReference type="ARBA" id="ARBA00022729"/>
    </source>
</evidence>
<dbReference type="FunFam" id="3.80.10.10:FF:000041">
    <property type="entry name" value="LRR receptor-like serine/threonine-protein kinase ERECTA"/>
    <property type="match status" value="1"/>
</dbReference>
<keyword evidence="27" id="KW-1185">Reference proteome</keyword>
<evidence type="ECO:0000256" key="18">
    <source>
        <dbReference type="ARBA" id="ARBA00023136"/>
    </source>
</evidence>
<keyword evidence="15" id="KW-0418">Kinase</keyword>
<evidence type="ECO:0000256" key="21">
    <source>
        <dbReference type="ARBA" id="ARBA00047899"/>
    </source>
</evidence>
<keyword evidence="7" id="KW-0723">Serine/threonine-protein kinase</keyword>
<dbReference type="Gene3D" id="3.80.10.10">
    <property type="entry name" value="Ribonuclease Inhibitor"/>
    <property type="match status" value="3"/>
</dbReference>
<comment type="similarity">
    <text evidence="3">Belongs to the protein kinase superfamily. Ser/Thr protein kinase family.</text>
</comment>
<comment type="catalytic activity">
    <reaction evidence="22">
        <text>L-seryl-[protein] + ATP = O-phospho-L-seryl-[protein] + ADP + H(+)</text>
        <dbReference type="Rhea" id="RHEA:17989"/>
        <dbReference type="Rhea" id="RHEA-COMP:9863"/>
        <dbReference type="Rhea" id="RHEA-COMP:11604"/>
        <dbReference type="ChEBI" id="CHEBI:15378"/>
        <dbReference type="ChEBI" id="CHEBI:29999"/>
        <dbReference type="ChEBI" id="CHEBI:30616"/>
        <dbReference type="ChEBI" id="CHEBI:83421"/>
        <dbReference type="ChEBI" id="CHEBI:456216"/>
        <dbReference type="EC" id="2.7.11.1"/>
    </reaction>
</comment>
<dbReference type="Pfam" id="PF00560">
    <property type="entry name" value="LRR_1"/>
    <property type="match status" value="4"/>
</dbReference>
<evidence type="ECO:0000256" key="24">
    <source>
        <dbReference type="SAM" id="SignalP"/>
    </source>
</evidence>
<evidence type="ECO:0000256" key="17">
    <source>
        <dbReference type="ARBA" id="ARBA00022989"/>
    </source>
</evidence>
<dbReference type="FunFam" id="3.80.10.10:FF:000129">
    <property type="entry name" value="Leucine-rich repeat receptor-like kinase"/>
    <property type="match status" value="1"/>
</dbReference>
<dbReference type="EMBL" id="OZ075112">
    <property type="protein sequence ID" value="CAL4971848.1"/>
    <property type="molecule type" value="Genomic_DNA"/>
</dbReference>
<evidence type="ECO:0000256" key="10">
    <source>
        <dbReference type="ARBA" id="ARBA00022679"/>
    </source>
</evidence>
<keyword evidence="14 23" id="KW-0547">Nucleotide-binding</keyword>
<dbReference type="InterPro" id="IPR032675">
    <property type="entry name" value="LRR_dom_sf"/>
</dbReference>
<organism evidence="26 27">
    <name type="scientific">Urochloa decumbens</name>
    <dbReference type="NCBI Taxonomy" id="240449"/>
    <lineage>
        <taxon>Eukaryota</taxon>
        <taxon>Viridiplantae</taxon>
        <taxon>Streptophyta</taxon>
        <taxon>Embryophyta</taxon>
        <taxon>Tracheophyta</taxon>
        <taxon>Spermatophyta</taxon>
        <taxon>Magnoliopsida</taxon>
        <taxon>Liliopsida</taxon>
        <taxon>Poales</taxon>
        <taxon>Poaceae</taxon>
        <taxon>PACMAD clade</taxon>
        <taxon>Panicoideae</taxon>
        <taxon>Panicodae</taxon>
        <taxon>Paniceae</taxon>
        <taxon>Melinidinae</taxon>
        <taxon>Urochloa</taxon>
    </lineage>
</organism>
<reference evidence="27" key="1">
    <citation type="submission" date="2024-06" db="EMBL/GenBank/DDBJ databases">
        <authorList>
            <person name="Ryan C."/>
        </authorList>
    </citation>
    <scope>NUCLEOTIDE SEQUENCE [LARGE SCALE GENOMIC DNA]</scope>
</reference>
<feature type="signal peptide" evidence="24">
    <location>
        <begin position="1"/>
        <end position="29"/>
    </location>
</feature>
<keyword evidence="12 24" id="KW-0732">Signal</keyword>
<dbReference type="GO" id="GO:0005886">
    <property type="term" value="C:plasma membrane"/>
    <property type="evidence" value="ECO:0007669"/>
    <property type="project" value="UniProtKB-SubCell"/>
</dbReference>
<keyword evidence="18" id="KW-0472">Membrane</keyword>
<protein>
    <recommendedName>
        <fullName evidence="5">non-specific serine/threonine protein kinase</fullName>
        <ecNumber evidence="5">2.7.11.1</ecNumber>
    </recommendedName>
</protein>
<comment type="subcellular location">
    <subcellularLocation>
        <location evidence="1">Cell membrane</location>
        <topology evidence="1">Single-pass membrane protein</topology>
    </subcellularLocation>
    <subcellularLocation>
        <location evidence="2">Membrane</location>
        <topology evidence="2">Single-pass type I membrane protein</topology>
    </subcellularLocation>
</comment>
<dbReference type="PANTHER" id="PTHR45974">
    <property type="entry name" value="RECEPTOR-LIKE PROTEIN 55"/>
    <property type="match status" value="1"/>
</dbReference>
<evidence type="ECO:0000256" key="22">
    <source>
        <dbReference type="ARBA" id="ARBA00048679"/>
    </source>
</evidence>
<dbReference type="CDD" id="cd14066">
    <property type="entry name" value="STKc_IRAK"/>
    <property type="match status" value="1"/>
</dbReference>
<dbReference type="InterPro" id="IPR017441">
    <property type="entry name" value="Protein_kinase_ATP_BS"/>
</dbReference>
<keyword evidence="11" id="KW-0812">Transmembrane</keyword>
<keyword evidence="6" id="KW-1003">Cell membrane</keyword>
<dbReference type="PROSITE" id="PS50011">
    <property type="entry name" value="PROTEIN_KINASE_DOM"/>
    <property type="match status" value="1"/>
</dbReference>
<dbReference type="SMART" id="SM00220">
    <property type="entry name" value="S_TKc"/>
    <property type="match status" value="1"/>
</dbReference>
<keyword evidence="17" id="KW-1133">Transmembrane helix</keyword>
<evidence type="ECO:0000256" key="14">
    <source>
        <dbReference type="ARBA" id="ARBA00022741"/>
    </source>
</evidence>
<dbReference type="GO" id="GO:0005524">
    <property type="term" value="F:ATP binding"/>
    <property type="evidence" value="ECO:0007669"/>
    <property type="project" value="UniProtKB-UniRule"/>
</dbReference>
<dbReference type="Pfam" id="PF13516">
    <property type="entry name" value="LRR_6"/>
    <property type="match status" value="1"/>
</dbReference>
<feature type="domain" description="Protein kinase" evidence="25">
    <location>
        <begin position="794"/>
        <end position="1076"/>
    </location>
</feature>
<dbReference type="SMART" id="SM00369">
    <property type="entry name" value="LRR_TYP"/>
    <property type="match status" value="7"/>
</dbReference>
<comment type="catalytic activity">
    <reaction evidence="21">
        <text>L-threonyl-[protein] + ATP = O-phospho-L-threonyl-[protein] + ADP + H(+)</text>
        <dbReference type="Rhea" id="RHEA:46608"/>
        <dbReference type="Rhea" id="RHEA-COMP:11060"/>
        <dbReference type="Rhea" id="RHEA-COMP:11605"/>
        <dbReference type="ChEBI" id="CHEBI:15378"/>
        <dbReference type="ChEBI" id="CHEBI:30013"/>
        <dbReference type="ChEBI" id="CHEBI:30616"/>
        <dbReference type="ChEBI" id="CHEBI:61977"/>
        <dbReference type="ChEBI" id="CHEBI:456216"/>
        <dbReference type="EC" id="2.7.11.1"/>
    </reaction>
</comment>
<evidence type="ECO:0000256" key="13">
    <source>
        <dbReference type="ARBA" id="ARBA00022737"/>
    </source>
</evidence>
<reference evidence="26 27" key="2">
    <citation type="submission" date="2024-10" db="EMBL/GenBank/DDBJ databases">
        <authorList>
            <person name="Ryan C."/>
        </authorList>
    </citation>
    <scope>NUCLEOTIDE SEQUENCE [LARGE SCALE GENOMIC DNA]</scope>
</reference>
<dbReference type="InterPro" id="IPR000719">
    <property type="entry name" value="Prot_kinase_dom"/>
</dbReference>
<evidence type="ECO:0000256" key="2">
    <source>
        <dbReference type="ARBA" id="ARBA00004479"/>
    </source>
</evidence>
<feature type="chain" id="PRO_5044759939" description="non-specific serine/threonine protein kinase" evidence="24">
    <location>
        <begin position="30"/>
        <end position="1097"/>
    </location>
</feature>
<evidence type="ECO:0000256" key="16">
    <source>
        <dbReference type="ARBA" id="ARBA00022840"/>
    </source>
</evidence>
<dbReference type="Pfam" id="PF08263">
    <property type="entry name" value="LRRNT_2"/>
    <property type="match status" value="1"/>
</dbReference>
<dbReference type="InterPro" id="IPR008271">
    <property type="entry name" value="Ser/Thr_kinase_AS"/>
</dbReference>
<sequence length="1097" mass="115874">MAWGSSSRAVILLLLWPLILLSRPESAAAQQQPRRRCGAGDLAALLGFSAGLDAAVAGWPIANNASDDGCCDWPGVECDAAAAAVVGVVLPNRTLRGEVSPSLASLAALRVLNLSGNALRGAIPAAFLRLRSLEVLDVSANSLTGALAAIELPALRVFNVSGNAFNGTHPVLPGAANLTEYDASGNTFAGAIDAVALCGGSPALRVVRLSMNSLSGEFPAGFGQCRWLTELSLDGNGIGGALPDDLFGVASLKFLSVHTNAISGELSPRLRNLTGIVRLDLSFNAFSGDLPDVFDALPDLQELSAPSNNLSGELPRTLSRCRRLRVLNLRNNSFSGDIGLLDFRALRELSYLDLGVNGFTGQIPASLPECRAMTALNLGRNKLAGEIPASFANFTSLSFLSLTGNAFSNVSWALRTLRGLPNLTSLVLTKNFHGGEELPPDIIPSGLGGFPSIQVLVIANCELHGEIPAWIAGLRKLRVLDLSWNRLAGPIPPWIGELDRLFYLDISNNSLRGEIPGSLTRIPGFVAGGNGGAAGDGEDAAVQDFPFFMRRNTSVQGRQYNQVSSFPPSLVLSHNNLTGGVPAALGALTKLHIVDLSWNQLSGPIPPELSGMSSLESLDFSHNSLSGPIPASLTRLSFLSHLDVSHNNLSGEVPVGGQFSTFSRADFEGNPFLCGFHAALCLAPPPMNPAAGAGGGGGRGNSSTASAGVVAAISVGTVLLVAVAAAATWRVWSKRQEDNARVAADDDDSGRLSSAAAKSTPVLLFPDADDGGEDDGNNQTVMTVEDVMKATCNFDESRIVGCGGFGMVYRATLPGGRDAAVKRLSGDLWQVEREFRAEVETLSRVRHRNLVPLRGYCRAGNHDRLLIYPYMENGSLDHWLHERSSGAGAGAALTWPARLRIARGAARGLAHLHDATSEPRVLHRDVKSSNILLDAGMEPRLADFGLARLVKLPTDTHVTTDLVGTLGYIPPEYGHSSVATYRGDVYSFGVVLMELVTGRRPVDMARPVGAGGGRDVTSWAVRMRREGRGEEVIDTAAIGEDGRYREEAAKVLNVACACVSENPKARPTAQQVVEWLDAIAAASSADPPSTNETDQRR</sequence>
<dbReference type="InterPro" id="IPR001611">
    <property type="entry name" value="Leu-rich_rpt"/>
</dbReference>